<dbReference type="GO" id="GO:0005524">
    <property type="term" value="F:ATP binding"/>
    <property type="evidence" value="ECO:0007669"/>
    <property type="project" value="UniProtKB-KW"/>
</dbReference>
<dbReference type="InterPro" id="IPR027417">
    <property type="entry name" value="P-loop_NTPase"/>
</dbReference>
<dbReference type="OrthoDB" id="9806285at2"/>
<dbReference type="PANTHER" id="PTHR43776">
    <property type="entry name" value="TRANSPORT ATP-BINDING PROTEIN"/>
    <property type="match status" value="1"/>
</dbReference>
<dbReference type="GO" id="GO:0016887">
    <property type="term" value="F:ATP hydrolysis activity"/>
    <property type="evidence" value="ECO:0007669"/>
    <property type="project" value="InterPro"/>
</dbReference>
<protein>
    <submittedName>
        <fullName evidence="6">ABC transporter, ATP-binding protein</fullName>
    </submittedName>
</protein>
<dbReference type="InterPro" id="IPR003593">
    <property type="entry name" value="AAA+_ATPase"/>
</dbReference>
<dbReference type="RefSeq" id="WP_006443109.1">
    <property type="nucleotide sequence ID" value="NZ_CP036524.1"/>
</dbReference>
<evidence type="ECO:0000259" key="5">
    <source>
        <dbReference type="PROSITE" id="PS50893"/>
    </source>
</evidence>
<reference evidence="6" key="2">
    <citation type="submission" date="2013-06" db="EMBL/GenBank/DDBJ databases">
        <title>Draft genome sequence of Clostridium hylemonae (DSM 15053).</title>
        <authorList>
            <person name="Sudarsanam P."/>
            <person name="Ley R."/>
            <person name="Guruge J."/>
            <person name="Turnbaugh P.J."/>
            <person name="Mahowald M."/>
            <person name="Liep D."/>
            <person name="Gordon J."/>
        </authorList>
    </citation>
    <scope>NUCLEOTIDE SEQUENCE</scope>
    <source>
        <strain evidence="6">DSM 15053</strain>
    </source>
</reference>
<dbReference type="FunFam" id="3.40.50.300:FF:000016">
    <property type="entry name" value="Oligopeptide ABC transporter ATP-binding component"/>
    <property type="match status" value="1"/>
</dbReference>
<dbReference type="GO" id="GO:0015833">
    <property type="term" value="P:peptide transport"/>
    <property type="evidence" value="ECO:0007669"/>
    <property type="project" value="InterPro"/>
</dbReference>
<dbReference type="EMBL" id="ABYI02000022">
    <property type="protein sequence ID" value="EEG73759.1"/>
    <property type="molecule type" value="Genomic_DNA"/>
</dbReference>
<dbReference type="eggNOG" id="COG4608">
    <property type="taxonomic scope" value="Bacteria"/>
</dbReference>
<dbReference type="HOGENOM" id="CLU_000604_1_23_9"/>
<dbReference type="Proteomes" id="UP000004893">
    <property type="component" value="Unassembled WGS sequence"/>
</dbReference>
<accession>C0C0U5</accession>
<dbReference type="PROSITE" id="PS50893">
    <property type="entry name" value="ABC_TRANSPORTER_2"/>
    <property type="match status" value="1"/>
</dbReference>
<dbReference type="STRING" id="553973.CLOHYLEM_05764"/>
<dbReference type="InterPro" id="IPR013563">
    <property type="entry name" value="Oligopep_ABC_C"/>
</dbReference>
<feature type="domain" description="ABC transporter" evidence="5">
    <location>
        <begin position="8"/>
        <end position="252"/>
    </location>
</feature>
<keyword evidence="3" id="KW-0547">Nucleotide-binding</keyword>
<comment type="caution">
    <text evidence="6">The sequence shown here is derived from an EMBL/GenBank/DDBJ whole genome shotgun (WGS) entry which is preliminary data.</text>
</comment>
<comment type="similarity">
    <text evidence="1">Belongs to the ABC transporter superfamily.</text>
</comment>
<keyword evidence="4 6" id="KW-0067">ATP-binding</keyword>
<dbReference type="Gene3D" id="3.40.50.300">
    <property type="entry name" value="P-loop containing nucleotide triphosphate hydrolases"/>
    <property type="match status" value="1"/>
</dbReference>
<dbReference type="AlphaFoldDB" id="C0C0U5"/>
<gene>
    <name evidence="6" type="ORF">CLOHYLEM_05764</name>
</gene>
<evidence type="ECO:0000313" key="7">
    <source>
        <dbReference type="Proteomes" id="UP000004893"/>
    </source>
</evidence>
<keyword evidence="7" id="KW-1185">Reference proteome</keyword>
<dbReference type="Pfam" id="PF00005">
    <property type="entry name" value="ABC_tran"/>
    <property type="match status" value="1"/>
</dbReference>
<dbReference type="Pfam" id="PF08352">
    <property type="entry name" value="oligo_HPY"/>
    <property type="match status" value="1"/>
</dbReference>
<evidence type="ECO:0000256" key="4">
    <source>
        <dbReference type="ARBA" id="ARBA00022840"/>
    </source>
</evidence>
<proteinExistence type="inferred from homology"/>
<dbReference type="InterPro" id="IPR003439">
    <property type="entry name" value="ABC_transporter-like_ATP-bd"/>
</dbReference>
<dbReference type="NCBIfam" id="TIGR01727">
    <property type="entry name" value="oligo_HPY"/>
    <property type="match status" value="1"/>
</dbReference>
<dbReference type="SUPFAM" id="SSF52540">
    <property type="entry name" value="P-loop containing nucleoside triphosphate hydrolases"/>
    <property type="match status" value="1"/>
</dbReference>
<name>C0C0U5_9FIRM</name>
<evidence type="ECO:0000313" key="6">
    <source>
        <dbReference type="EMBL" id="EEG73759.1"/>
    </source>
</evidence>
<sequence length="331" mass="36826">MEEKKKTIEVKNLKKYFPLKNGKVVRAVDGVDLEIYEGETLGLVGESGSGKSTIAYMVVGMYKATDGSIIYRGEDLTARGMKRTKEQKGNIQIVFQDPSSALNPRRKVKKSIEFTLKLHGGIEGKELEEKAEDLLEMVGLPREFGENYPRSIGGGERQLASVARAMAADPSLLILDEPTSALDVSVQAKVIRKLIELQKERNLSYLFITHDLSLMRNIADRVAILYLGKVCELAPAADFFEKPLHPYTQMLLSSIPVATDEEEMMRPEKVISKGEIPSPVNVPPGCAFHMRCPVKMDICSKELPEMMEVSGGHYVCCHKYCQAERADTAQN</sequence>
<dbReference type="InterPro" id="IPR050319">
    <property type="entry name" value="ABC_transp_ATP-bind"/>
</dbReference>
<reference evidence="6" key="1">
    <citation type="submission" date="2009-02" db="EMBL/GenBank/DDBJ databases">
        <authorList>
            <person name="Fulton L."/>
            <person name="Clifton S."/>
            <person name="Fulton B."/>
            <person name="Xu J."/>
            <person name="Minx P."/>
            <person name="Pepin K.H."/>
            <person name="Johnson M."/>
            <person name="Bhonagiri V."/>
            <person name="Nash W.E."/>
            <person name="Mardis E.R."/>
            <person name="Wilson R.K."/>
        </authorList>
    </citation>
    <scope>NUCLEOTIDE SEQUENCE [LARGE SCALE GENOMIC DNA]</scope>
    <source>
        <strain evidence="6">DSM 15053</strain>
    </source>
</reference>
<dbReference type="GO" id="GO:0055085">
    <property type="term" value="P:transmembrane transport"/>
    <property type="evidence" value="ECO:0007669"/>
    <property type="project" value="UniProtKB-ARBA"/>
</dbReference>
<dbReference type="PANTHER" id="PTHR43776:SF7">
    <property type="entry name" value="D,D-DIPEPTIDE TRANSPORT ATP-BINDING PROTEIN DDPF-RELATED"/>
    <property type="match status" value="1"/>
</dbReference>
<evidence type="ECO:0000256" key="1">
    <source>
        <dbReference type="ARBA" id="ARBA00005417"/>
    </source>
</evidence>
<organism evidence="6 7">
    <name type="scientific">[Clostridium] hylemonae DSM 15053</name>
    <dbReference type="NCBI Taxonomy" id="553973"/>
    <lineage>
        <taxon>Bacteria</taxon>
        <taxon>Bacillati</taxon>
        <taxon>Bacillota</taxon>
        <taxon>Clostridia</taxon>
        <taxon>Lachnospirales</taxon>
        <taxon>Lachnospiraceae</taxon>
    </lineage>
</organism>
<evidence type="ECO:0000256" key="2">
    <source>
        <dbReference type="ARBA" id="ARBA00022448"/>
    </source>
</evidence>
<keyword evidence="2" id="KW-0813">Transport</keyword>
<evidence type="ECO:0000256" key="3">
    <source>
        <dbReference type="ARBA" id="ARBA00022741"/>
    </source>
</evidence>
<dbReference type="CDD" id="cd03257">
    <property type="entry name" value="ABC_NikE_OppD_transporters"/>
    <property type="match status" value="1"/>
</dbReference>
<dbReference type="SMART" id="SM00382">
    <property type="entry name" value="AAA"/>
    <property type="match status" value="1"/>
</dbReference>